<feature type="transmembrane region" description="Helical" evidence="1">
    <location>
        <begin position="261"/>
        <end position="280"/>
    </location>
</feature>
<dbReference type="PANTHER" id="PTHR38815:SF1">
    <property type="entry name" value="DUF373 FAMILY PROTEIN"/>
    <property type="match status" value="1"/>
</dbReference>
<dbReference type="OrthoDB" id="31282at2157"/>
<feature type="transmembrane region" description="Helical" evidence="1">
    <location>
        <begin position="292"/>
        <end position="315"/>
    </location>
</feature>
<gene>
    <name evidence="2" type="ORF">HHUB_1553</name>
</gene>
<evidence type="ECO:0000313" key="3">
    <source>
        <dbReference type="Proteomes" id="UP000066737"/>
    </source>
</evidence>
<feature type="transmembrane region" description="Helical" evidence="1">
    <location>
        <begin position="222"/>
        <end position="241"/>
    </location>
</feature>
<reference evidence="3" key="1">
    <citation type="journal article" date="2016" name="Environ. Microbiol.">
        <title>The complete genome of a viable archaeum isolated from 123-million-year-old rock salt.</title>
        <authorList>
            <person name="Jaakkola S.T."/>
            <person name="Pfeiffer F."/>
            <person name="Ravantti J.J."/>
            <person name="Guo Q."/>
            <person name="Liu Y."/>
            <person name="Chen X."/>
            <person name="Ma H."/>
            <person name="Yang C."/>
            <person name="Oksanen H.M."/>
            <person name="Bamford D.H."/>
        </authorList>
    </citation>
    <scope>NUCLEOTIDE SEQUENCE</scope>
    <source>
        <strain evidence="3">JI20-1</strain>
    </source>
</reference>
<dbReference type="Pfam" id="PF04123">
    <property type="entry name" value="DUF373"/>
    <property type="match status" value="1"/>
</dbReference>
<dbReference type="AlphaFoldDB" id="A0A0U5H0S5"/>
<dbReference type="GeneID" id="26658236"/>
<feature type="transmembrane region" description="Helical" evidence="1">
    <location>
        <begin position="153"/>
        <end position="172"/>
    </location>
</feature>
<accession>A0A0U5H0S5</accession>
<proteinExistence type="predicted"/>
<evidence type="ECO:0000256" key="1">
    <source>
        <dbReference type="SAM" id="Phobius"/>
    </source>
</evidence>
<keyword evidence="1" id="KW-0472">Membrane</keyword>
<sequence>MRTLVVCVDRTGDIPRQTGLQTPVAGWEAVQSLVVEMGIADPEDSAVNTLLEALRVTRDLRDGEDDAVVAAISGSGDGVSADRSVAEQLDDLIERYEPDSAVVVIDSAEDERVVPIVESRLQVDAVDRVVVRQARDLESTYYLLKQFLADEELRQTVLVPLGIVLLVFPALLMVTGSLAVAVAAITAVIGLFVLYKGLSIENYLAEVPAQARDALYSGRVSIVTYVVAGGLALVGVFAGALGVSDLPSETPLLLTAMAFTYYSVPWVTLGGLAASAGRLFDEFIRREEVRTSFLNLPFGVLAVGLVVRGFSAYFMELAGELDSVVVPAAEVGALAIEGFVLSPEERLAAFVVAGVLVSVVGLRVATRLSGVEVDVEDGEEPVEP</sequence>
<feature type="transmembrane region" description="Helical" evidence="1">
    <location>
        <begin position="178"/>
        <end position="195"/>
    </location>
</feature>
<dbReference type="Proteomes" id="UP000066737">
    <property type="component" value="Chromosome I"/>
</dbReference>
<feature type="transmembrane region" description="Helical" evidence="1">
    <location>
        <begin position="347"/>
        <end position="365"/>
    </location>
</feature>
<organism evidence="2 3">
    <name type="scientific">Halobacterium hubeiense</name>
    <dbReference type="NCBI Taxonomy" id="1407499"/>
    <lineage>
        <taxon>Archaea</taxon>
        <taxon>Methanobacteriati</taxon>
        <taxon>Methanobacteriota</taxon>
        <taxon>Stenosarchaea group</taxon>
        <taxon>Halobacteria</taxon>
        <taxon>Halobacteriales</taxon>
        <taxon>Halobacteriaceae</taxon>
        <taxon>Halobacterium</taxon>
    </lineage>
</organism>
<keyword evidence="1" id="KW-1133">Transmembrane helix</keyword>
<dbReference type="KEGG" id="hhb:Hhub_1553"/>
<evidence type="ECO:0000313" key="2">
    <source>
        <dbReference type="EMBL" id="CQH49710.1"/>
    </source>
</evidence>
<dbReference type="RefSeq" id="WP_059055968.1">
    <property type="nucleotide sequence ID" value="NZ_CEML01000002.1"/>
</dbReference>
<protein>
    <submittedName>
        <fullName evidence="2">DUF373 family protein</fullName>
    </submittedName>
</protein>
<dbReference type="STRING" id="1407499.HHUB_1553"/>
<dbReference type="InterPro" id="IPR007254">
    <property type="entry name" value="DUF373"/>
</dbReference>
<keyword evidence="1" id="KW-0812">Transmembrane</keyword>
<dbReference type="EMBL" id="LN831302">
    <property type="protein sequence ID" value="CQH49710.1"/>
    <property type="molecule type" value="Genomic_DNA"/>
</dbReference>
<name>A0A0U5H0S5_9EURY</name>
<dbReference type="PANTHER" id="PTHR38815">
    <property type="entry name" value="HYPOTHETICAL MEMBRANE PROTEIN, CONSERVED, DUF373 FAMILY"/>
    <property type="match status" value="1"/>
</dbReference>
<keyword evidence="3" id="KW-1185">Reference proteome</keyword>